<evidence type="ECO:0000313" key="2">
    <source>
        <dbReference type="Proteomes" id="UP000515312"/>
    </source>
</evidence>
<sequence>MGKHGCSDVLVQDTAAKLFQTAALLLGDGDEAVRLVEETMAGADVDPCADGNQATAVLQNQLVQAAIRELSQREPGSFAAVETEGGNALCIDDDDLSVSGITSAQLSQLLLEGRGQLRDWLEHLPAAQRAVFVERAMLGRDNAATAQTIRSAGGETAAGWTADKVSGAFRQALCSLANSLAHSATPTPVA</sequence>
<reference evidence="1 2" key="1">
    <citation type="submission" date="2020-08" db="EMBL/GenBank/DDBJ databases">
        <title>Edaphobacter telluris sp. nov. and Acidobacterium dinghuensis sp. nov., two acidobacteria isolated from forest soil.</title>
        <authorList>
            <person name="Fu J."/>
            <person name="Qiu L."/>
        </authorList>
    </citation>
    <scope>NUCLEOTIDE SEQUENCE [LARGE SCALE GENOMIC DNA]</scope>
    <source>
        <strain evidence="1">4Y35</strain>
    </source>
</reference>
<dbReference type="AlphaFoldDB" id="A0A7G8BI60"/>
<organism evidence="1 2">
    <name type="scientific">Alloacidobacterium dinghuense</name>
    <dbReference type="NCBI Taxonomy" id="2763107"/>
    <lineage>
        <taxon>Bacteria</taxon>
        <taxon>Pseudomonadati</taxon>
        <taxon>Acidobacteriota</taxon>
        <taxon>Terriglobia</taxon>
        <taxon>Terriglobales</taxon>
        <taxon>Acidobacteriaceae</taxon>
        <taxon>Alloacidobacterium</taxon>
    </lineage>
</organism>
<protein>
    <submittedName>
        <fullName evidence="1">Uncharacterized protein</fullName>
    </submittedName>
</protein>
<keyword evidence="2" id="KW-1185">Reference proteome</keyword>
<name>A0A7G8BI60_9BACT</name>
<dbReference type="KEGG" id="adin:H7849_25130"/>
<proteinExistence type="predicted"/>
<accession>A0A7G8BI60</accession>
<dbReference type="RefSeq" id="WP_186743185.1">
    <property type="nucleotide sequence ID" value="NZ_CP060394.1"/>
</dbReference>
<dbReference type="EMBL" id="CP060394">
    <property type="protein sequence ID" value="QNI32230.1"/>
    <property type="molecule type" value="Genomic_DNA"/>
</dbReference>
<dbReference type="Proteomes" id="UP000515312">
    <property type="component" value="Chromosome"/>
</dbReference>
<gene>
    <name evidence="1" type="ORF">H7849_25130</name>
</gene>
<evidence type="ECO:0000313" key="1">
    <source>
        <dbReference type="EMBL" id="QNI32230.1"/>
    </source>
</evidence>